<gene>
    <name evidence="1" type="ORF">M9458_043903</name>
</gene>
<evidence type="ECO:0000313" key="2">
    <source>
        <dbReference type="Proteomes" id="UP001529510"/>
    </source>
</evidence>
<keyword evidence="2" id="KW-1185">Reference proteome</keyword>
<organism evidence="1 2">
    <name type="scientific">Cirrhinus mrigala</name>
    <name type="common">Mrigala</name>
    <dbReference type="NCBI Taxonomy" id="683832"/>
    <lineage>
        <taxon>Eukaryota</taxon>
        <taxon>Metazoa</taxon>
        <taxon>Chordata</taxon>
        <taxon>Craniata</taxon>
        <taxon>Vertebrata</taxon>
        <taxon>Euteleostomi</taxon>
        <taxon>Actinopterygii</taxon>
        <taxon>Neopterygii</taxon>
        <taxon>Teleostei</taxon>
        <taxon>Ostariophysi</taxon>
        <taxon>Cypriniformes</taxon>
        <taxon>Cyprinidae</taxon>
        <taxon>Labeoninae</taxon>
        <taxon>Labeonini</taxon>
        <taxon>Cirrhinus</taxon>
    </lineage>
</organism>
<evidence type="ECO:0000313" key="1">
    <source>
        <dbReference type="EMBL" id="KAL0160178.1"/>
    </source>
</evidence>
<dbReference type="EMBL" id="JAMKFB020000022">
    <property type="protein sequence ID" value="KAL0160178.1"/>
    <property type="molecule type" value="Genomic_DNA"/>
</dbReference>
<dbReference type="Proteomes" id="UP001529510">
    <property type="component" value="Unassembled WGS sequence"/>
</dbReference>
<name>A0ABD0NDR9_CIRMR</name>
<sequence>GRWGAVGDGATRRAPVACLKMRRTPSWYIMKSKESSRIRRNENGEKSKCFY</sequence>
<feature type="non-terminal residue" evidence="1">
    <location>
        <position position="1"/>
    </location>
</feature>
<comment type="caution">
    <text evidence="1">The sequence shown here is derived from an EMBL/GenBank/DDBJ whole genome shotgun (WGS) entry which is preliminary data.</text>
</comment>
<accession>A0ABD0NDR9</accession>
<reference evidence="1 2" key="1">
    <citation type="submission" date="2024-05" db="EMBL/GenBank/DDBJ databases">
        <title>Genome sequencing and assembly of Indian major carp, Cirrhinus mrigala (Hamilton, 1822).</title>
        <authorList>
            <person name="Mohindra V."/>
            <person name="Chowdhury L.M."/>
            <person name="Lal K."/>
            <person name="Jena J.K."/>
        </authorList>
    </citation>
    <scope>NUCLEOTIDE SEQUENCE [LARGE SCALE GENOMIC DNA]</scope>
    <source>
        <strain evidence="1">CM1030</strain>
        <tissue evidence="1">Blood</tissue>
    </source>
</reference>
<protein>
    <submittedName>
        <fullName evidence="1">Uncharacterized protein</fullName>
    </submittedName>
</protein>
<proteinExistence type="predicted"/>
<dbReference type="AlphaFoldDB" id="A0ABD0NDR9"/>